<accession>A0ACB7RW62</accession>
<evidence type="ECO:0000313" key="1">
    <source>
        <dbReference type="EMBL" id="KAH6925699.1"/>
    </source>
</evidence>
<proteinExistence type="predicted"/>
<gene>
    <name evidence="1" type="ORF">HPB50_008572</name>
</gene>
<protein>
    <submittedName>
        <fullName evidence="1">Uncharacterized protein</fullName>
    </submittedName>
</protein>
<dbReference type="EMBL" id="CM023487">
    <property type="protein sequence ID" value="KAH6925699.1"/>
    <property type="molecule type" value="Genomic_DNA"/>
</dbReference>
<keyword evidence="2" id="KW-1185">Reference proteome</keyword>
<evidence type="ECO:0000313" key="2">
    <source>
        <dbReference type="Proteomes" id="UP000821845"/>
    </source>
</evidence>
<organism evidence="1 2">
    <name type="scientific">Hyalomma asiaticum</name>
    <name type="common">Tick</name>
    <dbReference type="NCBI Taxonomy" id="266040"/>
    <lineage>
        <taxon>Eukaryota</taxon>
        <taxon>Metazoa</taxon>
        <taxon>Ecdysozoa</taxon>
        <taxon>Arthropoda</taxon>
        <taxon>Chelicerata</taxon>
        <taxon>Arachnida</taxon>
        <taxon>Acari</taxon>
        <taxon>Parasitiformes</taxon>
        <taxon>Ixodida</taxon>
        <taxon>Ixodoidea</taxon>
        <taxon>Ixodidae</taxon>
        <taxon>Hyalomminae</taxon>
        <taxon>Hyalomma</taxon>
    </lineage>
</organism>
<sequence length="71" mass="7956">MAERAVADDASHEAPVPPARPGGQERRRASWPMTRAQSAHVTRQWSRARPTQSASSTRLLDGRRLPRLREA</sequence>
<reference evidence="1" key="1">
    <citation type="submission" date="2020-05" db="EMBL/GenBank/DDBJ databases">
        <title>Large-scale comparative analyses of tick genomes elucidate their genetic diversity and vector capacities.</title>
        <authorList>
            <person name="Jia N."/>
            <person name="Wang J."/>
            <person name="Shi W."/>
            <person name="Du L."/>
            <person name="Sun Y."/>
            <person name="Zhan W."/>
            <person name="Jiang J."/>
            <person name="Wang Q."/>
            <person name="Zhang B."/>
            <person name="Ji P."/>
            <person name="Sakyi L.B."/>
            <person name="Cui X."/>
            <person name="Yuan T."/>
            <person name="Jiang B."/>
            <person name="Yang W."/>
            <person name="Lam T.T.-Y."/>
            <person name="Chang Q."/>
            <person name="Ding S."/>
            <person name="Wang X."/>
            <person name="Zhu J."/>
            <person name="Ruan X."/>
            <person name="Zhao L."/>
            <person name="Wei J."/>
            <person name="Que T."/>
            <person name="Du C."/>
            <person name="Cheng J."/>
            <person name="Dai P."/>
            <person name="Han X."/>
            <person name="Huang E."/>
            <person name="Gao Y."/>
            <person name="Liu J."/>
            <person name="Shao H."/>
            <person name="Ye R."/>
            <person name="Li L."/>
            <person name="Wei W."/>
            <person name="Wang X."/>
            <person name="Wang C."/>
            <person name="Yang T."/>
            <person name="Huo Q."/>
            <person name="Li W."/>
            <person name="Guo W."/>
            <person name="Chen H."/>
            <person name="Zhou L."/>
            <person name="Ni X."/>
            <person name="Tian J."/>
            <person name="Zhou Y."/>
            <person name="Sheng Y."/>
            <person name="Liu T."/>
            <person name="Pan Y."/>
            <person name="Xia L."/>
            <person name="Li J."/>
            <person name="Zhao F."/>
            <person name="Cao W."/>
        </authorList>
    </citation>
    <scope>NUCLEOTIDE SEQUENCE</scope>
    <source>
        <strain evidence="1">Hyas-2018</strain>
    </source>
</reference>
<comment type="caution">
    <text evidence="1">The sequence shown here is derived from an EMBL/GenBank/DDBJ whole genome shotgun (WGS) entry which is preliminary data.</text>
</comment>
<name>A0ACB7RW62_HYAAI</name>
<dbReference type="Proteomes" id="UP000821845">
    <property type="component" value="Chromosome 7"/>
</dbReference>